<accession>A0A9P9AD06</accession>
<name>A0A9P9AD06_9PEZI</name>
<keyword evidence="1" id="KW-0175">Coiled coil</keyword>
<dbReference type="PRINTS" id="PR00449">
    <property type="entry name" value="RASTRNSFRMNG"/>
</dbReference>
<evidence type="ECO:0000313" key="3">
    <source>
        <dbReference type="EMBL" id="KAH6687810.1"/>
    </source>
</evidence>
<dbReference type="PANTHER" id="PTHR33840:SF1">
    <property type="entry name" value="TLE1 PHOSPHOLIPASE DOMAIN-CONTAINING PROTEIN"/>
    <property type="match status" value="1"/>
</dbReference>
<dbReference type="InterPro" id="IPR027417">
    <property type="entry name" value="P-loop_NTPase"/>
</dbReference>
<evidence type="ECO:0000259" key="2">
    <source>
        <dbReference type="Pfam" id="PF09994"/>
    </source>
</evidence>
<feature type="coiled-coil region" evidence="1">
    <location>
        <begin position="395"/>
        <end position="422"/>
    </location>
</feature>
<evidence type="ECO:0000313" key="4">
    <source>
        <dbReference type="Proteomes" id="UP000770015"/>
    </source>
</evidence>
<keyword evidence="4" id="KW-1185">Reference proteome</keyword>
<evidence type="ECO:0000256" key="1">
    <source>
        <dbReference type="SAM" id="Coils"/>
    </source>
</evidence>
<dbReference type="Gene3D" id="3.40.50.300">
    <property type="entry name" value="P-loop containing nucleotide triphosphate hydrolases"/>
    <property type="match status" value="1"/>
</dbReference>
<organism evidence="3 4">
    <name type="scientific">Plectosphaerella plurivora</name>
    <dbReference type="NCBI Taxonomy" id="936078"/>
    <lineage>
        <taxon>Eukaryota</taxon>
        <taxon>Fungi</taxon>
        <taxon>Dikarya</taxon>
        <taxon>Ascomycota</taxon>
        <taxon>Pezizomycotina</taxon>
        <taxon>Sordariomycetes</taxon>
        <taxon>Hypocreomycetidae</taxon>
        <taxon>Glomerellales</taxon>
        <taxon>Plectosphaerellaceae</taxon>
        <taxon>Plectosphaerella</taxon>
    </lineage>
</organism>
<dbReference type="CDD" id="cd00882">
    <property type="entry name" value="Ras_like_GTPase"/>
    <property type="match status" value="1"/>
</dbReference>
<dbReference type="SUPFAM" id="SSF52540">
    <property type="entry name" value="P-loop containing nucleoside triphosphate hydrolases"/>
    <property type="match status" value="1"/>
</dbReference>
<comment type="caution">
    <text evidence="3">The sequence shown here is derived from an EMBL/GenBank/DDBJ whole genome shotgun (WGS) entry which is preliminary data.</text>
</comment>
<dbReference type="OrthoDB" id="59699at2759"/>
<dbReference type="PANTHER" id="PTHR33840">
    <property type="match status" value="1"/>
</dbReference>
<sequence length="908" mass="101204">MFSFSSKPQHDVKRIIACVDGTWYNADGKEGKGTGNVSNVFRVFASVKQGTFEQGGKRIKQYCCSEVTSPNDELWLFGFSRGAYVVRAVSALFRDMAALDKQSTGQFKKDYKEGLEFLNAKQKKQMTARKGETREGPVIQFLGLFDTVKQSVADVNFDLSYSRSIRRVRHALAMNEDRQAFFPEIYQTNPTPGWEPESIIQAWFMGYHIDIGGGAKQDGLSLYPLQWMLVEAQKHHLVLEHQPPKWITDKVAIEHPPALVLPSVVGESGAVLSLAPSRSSSHGGGAQSDDTAFREWKLSFESGLEVDLYDLRSSHRHGDLQKWAVNKIKKRKSSWDDRASHQVKLNPPEGLLMAGLQRKPRPVFDANGVLGYNSKESYGTIIHPSVFFLQDTYPKFGLRDALQKVENQLDEFRHRLQSVEHGELLPWMVERSLRTRYEQVRILICGRSGVGKSTLLNRIFGVDLTDVNEDMRGVHDIDKGFESDQYPGVVIHDSEGFEAGDTKRTKAFEDFLKKRASAWCADQRLHAVWICNEMGTRRPIETSLELVLEALVQHCPDLPVFLIGTKKDEFLRLETDLSKAQIQALEAGKAPEEHVKISQACELEKREGWNMRLQTECPKASQTLAIQLQFVSRDDVESVRGLMRLTFEMLDSETVRSGMVAAQVVDADLKIDQAIKATIRLLRTAVKTSGLDAALVFASPASAPTYSRLLCDIVVQAFGLAGAAAEEDIDGLVSDIVWPNLSSFMSRSVFAAFGNMALVVTSPIFQAPLVTRLILKCACDLIIIFDKAARVGGKRVTRRQIEEAAGEYQRPIAGGEVSLKGLVHRRINMLIPVVSAIVVRIYKKEQIEVIRAGVKSIIDGHRIPGEDEKEVAGQTISNTLSVDGRSMTDTLVGSEDAEDLKGLAELHI</sequence>
<dbReference type="AlphaFoldDB" id="A0A9P9AD06"/>
<proteinExistence type="predicted"/>
<dbReference type="InterPro" id="IPR018712">
    <property type="entry name" value="Tle1-like_cat"/>
</dbReference>
<dbReference type="Pfam" id="PF09994">
    <property type="entry name" value="T6SS_Tle1-like_cat"/>
    <property type="match status" value="1"/>
</dbReference>
<dbReference type="Proteomes" id="UP000770015">
    <property type="component" value="Unassembled WGS sequence"/>
</dbReference>
<reference evidence="3" key="1">
    <citation type="journal article" date="2021" name="Nat. Commun.">
        <title>Genetic determinants of endophytism in the Arabidopsis root mycobiome.</title>
        <authorList>
            <person name="Mesny F."/>
            <person name="Miyauchi S."/>
            <person name="Thiergart T."/>
            <person name="Pickel B."/>
            <person name="Atanasova L."/>
            <person name="Karlsson M."/>
            <person name="Huettel B."/>
            <person name="Barry K.W."/>
            <person name="Haridas S."/>
            <person name="Chen C."/>
            <person name="Bauer D."/>
            <person name="Andreopoulos W."/>
            <person name="Pangilinan J."/>
            <person name="LaButti K."/>
            <person name="Riley R."/>
            <person name="Lipzen A."/>
            <person name="Clum A."/>
            <person name="Drula E."/>
            <person name="Henrissat B."/>
            <person name="Kohler A."/>
            <person name="Grigoriev I.V."/>
            <person name="Martin F.M."/>
            <person name="Hacquard S."/>
        </authorList>
    </citation>
    <scope>NUCLEOTIDE SEQUENCE</scope>
    <source>
        <strain evidence="3">MPI-SDFR-AT-0117</strain>
    </source>
</reference>
<dbReference type="EMBL" id="JAGSXJ010000010">
    <property type="protein sequence ID" value="KAH6687810.1"/>
    <property type="molecule type" value="Genomic_DNA"/>
</dbReference>
<protein>
    <recommendedName>
        <fullName evidence="2">T6SS Phospholipase effector Tle1-like catalytic domain-containing protein</fullName>
    </recommendedName>
</protein>
<gene>
    <name evidence="3" type="ORF">F5X68DRAFT_268556</name>
</gene>
<feature type="domain" description="T6SS Phospholipase effector Tle1-like catalytic" evidence="2">
    <location>
        <begin position="68"/>
        <end position="230"/>
    </location>
</feature>